<dbReference type="GO" id="GO:0070197">
    <property type="term" value="P:meiotic attachment of telomere to nuclear envelope"/>
    <property type="evidence" value="ECO:0007669"/>
    <property type="project" value="InterPro"/>
</dbReference>
<dbReference type="GO" id="GO:0007129">
    <property type="term" value="P:homologous chromosome pairing at meiosis"/>
    <property type="evidence" value="ECO:0007669"/>
    <property type="project" value="TreeGrafter"/>
</dbReference>
<sequence>MLKCLKCQMKRPDLQKQALYTIRSICENKVMLHFFMFCKLPVPYVCLFFHFRGKHGSAERNGRCVYCKNYLCKKETFADLADCLRKQDVRLTHKRVSVFLLFVLVANNKAGQTLAQTTGCLAVLLDLFRYIGLRLSTNAAEVHQLWQSASCALCGCINNPQNEDGQRVCVAVFPEIKIWLQQIDLPHTEIFQPLCSFIAMAVSNNSCVQESFSACGGLETLTRALTRVASAAQSSLLSCQLSAMISKTLSACITDNCAYCSRSKYSQIKQASCKNELIFLLGSTLSAYLFTTVFLCGCTEEHQLQLLQCGGLPVIITLLTDDTNEEIKRAATFILQTCKQASKSKQFCHPVFFFLSGCHLNPLNLSFFSSIFLFHDKKQLSSLCLLGCVLPFEEVTSRNFASILSSCCHRCDMHKVLQEATERFRVQHCKLLFRNERQYDNLDEKEAEELHLRGGALPAERSEAVRRLLDLLWSYPFQPGRTNVDLAMKYRRLRGPSKLGASG</sequence>
<evidence type="ECO:0000313" key="1">
    <source>
        <dbReference type="Ensembl" id="ENSSFAP00005019479.1"/>
    </source>
</evidence>
<keyword evidence="2" id="KW-1185">Reference proteome</keyword>
<name>A0A672H1W7_SALFA</name>
<dbReference type="FunCoup" id="A0A672H1W7">
    <property type="interactions" value="417"/>
</dbReference>
<dbReference type="InterPro" id="IPR042359">
    <property type="entry name" value="TERB1"/>
</dbReference>
<evidence type="ECO:0000313" key="2">
    <source>
        <dbReference type="Proteomes" id="UP000472267"/>
    </source>
</evidence>
<dbReference type="PANTHER" id="PTHR14014:SF0">
    <property type="entry name" value="TELOMERE REPEATS-BINDING BOUQUET FORMATION PROTEIN 1"/>
    <property type="match status" value="1"/>
</dbReference>
<reference evidence="1" key="2">
    <citation type="submission" date="2025-08" db="UniProtKB">
        <authorList>
            <consortium name="Ensembl"/>
        </authorList>
    </citation>
    <scope>IDENTIFICATION</scope>
</reference>
<reference evidence="1" key="1">
    <citation type="submission" date="2019-06" db="EMBL/GenBank/DDBJ databases">
        <authorList>
            <consortium name="Wellcome Sanger Institute Data Sharing"/>
        </authorList>
    </citation>
    <scope>NUCLEOTIDE SEQUENCE [LARGE SCALE GENOMIC DNA]</scope>
</reference>
<dbReference type="Gene3D" id="1.25.10.10">
    <property type="entry name" value="Leucine-rich Repeat Variant"/>
    <property type="match status" value="1"/>
</dbReference>
<proteinExistence type="predicted"/>
<dbReference type="Proteomes" id="UP000472267">
    <property type="component" value="Chromosome 7"/>
</dbReference>
<reference evidence="1" key="3">
    <citation type="submission" date="2025-09" db="UniProtKB">
        <authorList>
            <consortium name="Ensembl"/>
        </authorList>
    </citation>
    <scope>IDENTIFICATION</scope>
</reference>
<dbReference type="InterPro" id="IPR016024">
    <property type="entry name" value="ARM-type_fold"/>
</dbReference>
<accession>A0A672H1W7</accession>
<dbReference type="AlphaFoldDB" id="A0A672H1W7"/>
<dbReference type="PANTHER" id="PTHR14014">
    <property type="entry name" value="TELOMERE REPEATS-BINDING BOUQUET FORMATION PROTEIN 1"/>
    <property type="match status" value="1"/>
</dbReference>
<dbReference type="InParanoid" id="A0A672H1W7"/>
<dbReference type="Gene3D" id="1.10.10.60">
    <property type="entry name" value="Homeodomain-like"/>
    <property type="match status" value="1"/>
</dbReference>
<dbReference type="SUPFAM" id="SSF48371">
    <property type="entry name" value="ARM repeat"/>
    <property type="match status" value="1"/>
</dbReference>
<organism evidence="1 2">
    <name type="scientific">Salarias fasciatus</name>
    <name type="common">Jewelled blenny</name>
    <name type="synonym">Blennius fasciatus</name>
    <dbReference type="NCBI Taxonomy" id="181472"/>
    <lineage>
        <taxon>Eukaryota</taxon>
        <taxon>Metazoa</taxon>
        <taxon>Chordata</taxon>
        <taxon>Craniata</taxon>
        <taxon>Vertebrata</taxon>
        <taxon>Euteleostomi</taxon>
        <taxon>Actinopterygii</taxon>
        <taxon>Neopterygii</taxon>
        <taxon>Teleostei</taxon>
        <taxon>Neoteleostei</taxon>
        <taxon>Acanthomorphata</taxon>
        <taxon>Ovalentaria</taxon>
        <taxon>Blenniimorphae</taxon>
        <taxon>Blenniiformes</taxon>
        <taxon>Blennioidei</taxon>
        <taxon>Blenniidae</taxon>
        <taxon>Salariinae</taxon>
        <taxon>Salarias</taxon>
    </lineage>
</organism>
<dbReference type="Ensembl" id="ENSSFAT00005020260.1">
    <property type="protein sequence ID" value="ENSSFAP00005019479.1"/>
    <property type="gene ID" value="ENSSFAG00005010137.1"/>
</dbReference>
<dbReference type="InterPro" id="IPR011989">
    <property type="entry name" value="ARM-like"/>
</dbReference>
<protein>
    <submittedName>
        <fullName evidence="1">Uncharacterized protein</fullName>
    </submittedName>
</protein>
<dbReference type="OMA" id="ICLTIAN"/>